<evidence type="ECO:0000313" key="2">
    <source>
        <dbReference type="EMBL" id="KAF7677207.1"/>
    </source>
</evidence>
<keyword evidence="3" id="KW-1185">Reference proteome</keyword>
<feature type="compositionally biased region" description="Basic and acidic residues" evidence="1">
    <location>
        <begin position="246"/>
        <end position="255"/>
    </location>
</feature>
<sequence>MMLPDIGDKIFFPRQQGELVKIAWYQKNQCCQAEYYRTPAYVLKSLKKQSPYETVLFIARERFDDVYHLVPEALSSLQTDHVKKIEIQADENETKEEKAAREHWIQCEIDEKFFYGQDNIENPKYRWLVYHPKEREPAQGRFIEATPQLIVANLISVIPSVQTPTGGLTINFDETTAKNVQSWGVRLFGHKLHQFGKPAKKELELDQKTIDTIKDIANKESPKDPELEKGAPMFGMGLNGAGVKGEAPKEKLRRS</sequence>
<evidence type="ECO:0000256" key="1">
    <source>
        <dbReference type="SAM" id="MobiDB-lite"/>
    </source>
</evidence>
<dbReference type="EMBL" id="JAAABM010000006">
    <property type="protein sequence ID" value="KAF7677207.1"/>
    <property type="molecule type" value="Genomic_DNA"/>
</dbReference>
<protein>
    <submittedName>
        <fullName evidence="2">Uncharacterized protein</fullName>
    </submittedName>
</protein>
<reference evidence="2" key="2">
    <citation type="submission" date="2020-08" db="EMBL/GenBank/DDBJ databases">
        <title>Draft Genome Sequence of Cumin Blight Pathogen Alternaria burnsii.</title>
        <authorList>
            <person name="Feng Z."/>
        </authorList>
    </citation>
    <scope>NUCLEOTIDE SEQUENCE</scope>
    <source>
        <strain evidence="2">CBS107.38</strain>
    </source>
</reference>
<comment type="caution">
    <text evidence="2">The sequence shown here is derived from an EMBL/GenBank/DDBJ whole genome shotgun (WGS) entry which is preliminary data.</text>
</comment>
<evidence type="ECO:0000313" key="3">
    <source>
        <dbReference type="Proteomes" id="UP000596902"/>
    </source>
</evidence>
<name>A0A8H7BD74_9PLEO</name>
<dbReference type="AlphaFoldDB" id="A0A8H7BD74"/>
<proteinExistence type="predicted"/>
<gene>
    <name evidence="2" type="ORF">GT037_005419</name>
</gene>
<dbReference type="Proteomes" id="UP000596902">
    <property type="component" value="Unassembled WGS sequence"/>
</dbReference>
<dbReference type="RefSeq" id="XP_038787416.1">
    <property type="nucleotide sequence ID" value="XM_038930466.1"/>
</dbReference>
<reference evidence="2" key="1">
    <citation type="submission" date="2020-01" db="EMBL/GenBank/DDBJ databases">
        <authorList>
            <person name="Feng Z.H.Z."/>
        </authorList>
    </citation>
    <scope>NUCLEOTIDE SEQUENCE</scope>
    <source>
        <strain evidence="2">CBS107.38</strain>
    </source>
</reference>
<organism evidence="2 3">
    <name type="scientific">Alternaria burnsii</name>
    <dbReference type="NCBI Taxonomy" id="1187904"/>
    <lineage>
        <taxon>Eukaryota</taxon>
        <taxon>Fungi</taxon>
        <taxon>Dikarya</taxon>
        <taxon>Ascomycota</taxon>
        <taxon>Pezizomycotina</taxon>
        <taxon>Dothideomycetes</taxon>
        <taxon>Pleosporomycetidae</taxon>
        <taxon>Pleosporales</taxon>
        <taxon>Pleosporineae</taxon>
        <taxon>Pleosporaceae</taxon>
        <taxon>Alternaria</taxon>
        <taxon>Alternaria sect. Alternaria</taxon>
    </lineage>
</organism>
<feature type="compositionally biased region" description="Basic and acidic residues" evidence="1">
    <location>
        <begin position="215"/>
        <end position="229"/>
    </location>
</feature>
<feature type="region of interest" description="Disordered" evidence="1">
    <location>
        <begin position="215"/>
        <end position="255"/>
    </location>
</feature>
<dbReference type="GeneID" id="62203644"/>
<accession>A0A8H7BD74</accession>